<keyword evidence="3 4" id="KW-0804">Transcription</keyword>
<reference evidence="6" key="2">
    <citation type="submission" date="2015-03" db="EMBL/GenBank/DDBJ databases">
        <title>Genome sequence of Paenibacillus beijingensis strain DSM 24997T.</title>
        <authorList>
            <person name="Kwak Y."/>
            <person name="Shin J.-H."/>
        </authorList>
    </citation>
    <scope>NUCLEOTIDE SEQUENCE [LARGE SCALE GENOMIC DNA]</scope>
    <source>
        <strain evidence="6">DSM 24997</strain>
    </source>
</reference>
<evidence type="ECO:0000313" key="6">
    <source>
        <dbReference type="Proteomes" id="UP000032633"/>
    </source>
</evidence>
<dbReference type="PANTHER" id="PTHR38465">
    <property type="entry name" value="HTH-TYPE TRANSCRIPTIONAL REGULATOR MJ1563-RELATED"/>
    <property type="match status" value="1"/>
</dbReference>
<dbReference type="SUPFAM" id="SSF46785">
    <property type="entry name" value="Winged helix' DNA-binding domain"/>
    <property type="match status" value="1"/>
</dbReference>
<dbReference type="HOGENOM" id="CLU_127505_0_0_9"/>
<protein>
    <recommendedName>
        <fullName evidence="4">HTH-type transcriptional regulator</fullName>
    </recommendedName>
</protein>
<evidence type="ECO:0000313" key="5">
    <source>
        <dbReference type="EMBL" id="AJY77580.1"/>
    </source>
</evidence>
<reference evidence="5 6" key="1">
    <citation type="journal article" date="2015" name="J. Biotechnol.">
        <title>Complete genome sequence of Paenibacillus beijingensis 7188(T) (=DSM 24997(T)), a novel rhizobacterium from jujube garden soil.</title>
        <authorList>
            <person name="Kwak Y."/>
            <person name="Shin J.H."/>
        </authorList>
    </citation>
    <scope>NUCLEOTIDE SEQUENCE [LARGE SCALE GENOMIC DNA]</scope>
    <source>
        <strain evidence="5 6">DSM 24997</strain>
    </source>
</reference>
<dbReference type="AlphaFoldDB" id="A0A0D5NQU5"/>
<dbReference type="NCBIfam" id="NF047500">
    <property type="entry name" value="choline_R_CudC"/>
    <property type="match status" value="1"/>
</dbReference>
<name>A0A0D5NQU5_9BACL</name>
<dbReference type="InterPro" id="IPR026282">
    <property type="entry name" value="MJ1563"/>
</dbReference>
<dbReference type="Gene3D" id="1.10.10.10">
    <property type="entry name" value="Winged helix-like DNA-binding domain superfamily/Winged helix DNA-binding domain"/>
    <property type="match status" value="1"/>
</dbReference>
<dbReference type="GO" id="GO:0003677">
    <property type="term" value="F:DNA binding"/>
    <property type="evidence" value="ECO:0007669"/>
    <property type="project" value="UniProtKB-UniRule"/>
</dbReference>
<keyword evidence="1 4" id="KW-0805">Transcription regulation</keyword>
<evidence type="ECO:0000256" key="4">
    <source>
        <dbReference type="PIRNR" id="PIRNR006707"/>
    </source>
</evidence>
<sequence length="170" mass="19845">MLKEAENVIIDAIADTMDQYGVTHSIGRLYGVMYLSDSPMTLDEMSDKLGLSKPRMSTAVHSLIDIHMIQKVWRKGERKDLYEAEKDFFRSFISFFCMKWEREISVNLEAITKANEKLAELMTSEAVPDVIRDKAQKNVHQLEESIQYYNWLKKLVHTFKSKEIFAMLEL</sequence>
<dbReference type="InterPro" id="IPR036388">
    <property type="entry name" value="WH-like_DNA-bd_sf"/>
</dbReference>
<keyword evidence="2 4" id="KW-0238">DNA-binding</keyword>
<organism evidence="5 6">
    <name type="scientific">Paenibacillus beijingensis</name>
    <dbReference type="NCBI Taxonomy" id="1126833"/>
    <lineage>
        <taxon>Bacteria</taxon>
        <taxon>Bacillati</taxon>
        <taxon>Bacillota</taxon>
        <taxon>Bacilli</taxon>
        <taxon>Bacillales</taxon>
        <taxon>Paenibacillaceae</taxon>
        <taxon>Paenibacillus</taxon>
    </lineage>
</organism>
<accession>A0A0D5NQU5</accession>
<evidence type="ECO:0000256" key="3">
    <source>
        <dbReference type="ARBA" id="ARBA00023163"/>
    </source>
</evidence>
<dbReference type="KEGG" id="pbj:VN24_07385"/>
<dbReference type="InterPro" id="IPR052362">
    <property type="entry name" value="HTH-GbsR_regulator"/>
</dbReference>
<dbReference type="STRING" id="1126833.VN24_07385"/>
<dbReference type="PIRSF" id="PIRSF006707">
    <property type="entry name" value="MJ1563"/>
    <property type="match status" value="1"/>
</dbReference>
<keyword evidence="6" id="KW-1185">Reference proteome</keyword>
<evidence type="ECO:0000256" key="1">
    <source>
        <dbReference type="ARBA" id="ARBA00023015"/>
    </source>
</evidence>
<dbReference type="InterPro" id="IPR036390">
    <property type="entry name" value="WH_DNA-bd_sf"/>
</dbReference>
<evidence type="ECO:0000256" key="2">
    <source>
        <dbReference type="ARBA" id="ARBA00023125"/>
    </source>
</evidence>
<comment type="similarity">
    <text evidence="4">Belongs to the GbsR family.</text>
</comment>
<dbReference type="PANTHER" id="PTHR38465:SF1">
    <property type="entry name" value="HTH-TYPE TRANSCRIPTIONAL REGULATOR MJ1563-RELATED"/>
    <property type="match status" value="1"/>
</dbReference>
<dbReference type="EMBL" id="CP011058">
    <property type="protein sequence ID" value="AJY77580.1"/>
    <property type="molecule type" value="Genomic_DNA"/>
</dbReference>
<proteinExistence type="inferred from homology"/>
<dbReference type="PATRIC" id="fig|1126833.4.peg.1621"/>
<gene>
    <name evidence="5" type="ORF">VN24_07385</name>
</gene>
<dbReference type="OrthoDB" id="9800374at2"/>
<dbReference type="Proteomes" id="UP000032633">
    <property type="component" value="Chromosome"/>
</dbReference>